<accession>A0ABN5IXD8</accession>
<sequence length="96" mass="8983">MTSPSASTADSAATPSSANVASFKVGSAVKDAQGVPVGQISGTSTGADGSTNVIVTNGGVKFALPGNSLSAGADGSVSTTATKAQIDATVAGAKPQ</sequence>
<dbReference type="Proteomes" id="UP000240527">
    <property type="component" value="Chromosome"/>
</dbReference>
<keyword evidence="2" id="KW-1185">Reference proteome</keyword>
<name>A0ABN5IXD8_9CAUL</name>
<reference evidence="1 2" key="1">
    <citation type="journal article" date="2015" name="Biotechnol. Bioeng.">
        <title>Genome sequence and phenotypic characterization of Caulobacter segnis.</title>
        <authorList>
            <person name="Patel S."/>
            <person name="Fletcher B."/>
            <person name="Scott D.C."/>
            <person name="Ely B."/>
        </authorList>
    </citation>
    <scope>NUCLEOTIDE SEQUENCE [LARGE SCALE GENOMIC DNA]</scope>
    <source>
        <strain evidence="1 2">TK0059</strain>
    </source>
</reference>
<gene>
    <name evidence="1" type="ORF">B7G68_17280</name>
</gene>
<organism evidence="1 2">
    <name type="scientific">Caulobacter segnis</name>
    <dbReference type="NCBI Taxonomy" id="88688"/>
    <lineage>
        <taxon>Bacteria</taxon>
        <taxon>Pseudomonadati</taxon>
        <taxon>Pseudomonadota</taxon>
        <taxon>Alphaproteobacteria</taxon>
        <taxon>Caulobacterales</taxon>
        <taxon>Caulobacteraceae</taxon>
        <taxon>Caulobacter</taxon>
    </lineage>
</organism>
<protein>
    <submittedName>
        <fullName evidence="1">Uncharacterized protein</fullName>
    </submittedName>
</protein>
<evidence type="ECO:0000313" key="1">
    <source>
        <dbReference type="EMBL" id="AVQ03442.1"/>
    </source>
</evidence>
<evidence type="ECO:0000313" key="2">
    <source>
        <dbReference type="Proteomes" id="UP000240527"/>
    </source>
</evidence>
<proteinExistence type="predicted"/>
<dbReference type="EMBL" id="CP027850">
    <property type="protein sequence ID" value="AVQ03442.1"/>
    <property type="molecule type" value="Genomic_DNA"/>
</dbReference>